<dbReference type="SUPFAM" id="SSF103088">
    <property type="entry name" value="OmpA-like"/>
    <property type="match status" value="1"/>
</dbReference>
<evidence type="ECO:0000256" key="2">
    <source>
        <dbReference type="ARBA" id="ARBA00023136"/>
    </source>
</evidence>
<dbReference type="GO" id="GO:0009279">
    <property type="term" value="C:cell outer membrane"/>
    <property type="evidence" value="ECO:0007669"/>
    <property type="project" value="UniProtKB-SubCell"/>
</dbReference>
<accession>D3SN02</accession>
<dbReference type="STRING" id="638303.Thal_1503"/>
<name>D3SN02_THEAH</name>
<feature type="domain" description="OmpA-like" evidence="5">
    <location>
        <begin position="215"/>
        <end position="332"/>
    </location>
</feature>
<dbReference type="PRINTS" id="PR01021">
    <property type="entry name" value="OMPADOMAIN"/>
</dbReference>
<dbReference type="Gene3D" id="3.30.1330.60">
    <property type="entry name" value="OmpA-like domain"/>
    <property type="match status" value="1"/>
</dbReference>
<dbReference type="OrthoDB" id="9805566at2"/>
<protein>
    <submittedName>
        <fullName evidence="6">OmpA/MotB domain protein</fullName>
    </submittedName>
</protein>
<dbReference type="InterPro" id="IPR050330">
    <property type="entry name" value="Bact_OuterMem_StrucFunc"/>
</dbReference>
<evidence type="ECO:0000313" key="6">
    <source>
        <dbReference type="EMBL" id="ADC90132.1"/>
    </source>
</evidence>
<dbReference type="HOGENOM" id="CLU_828835_0_0_0"/>
<evidence type="ECO:0000256" key="3">
    <source>
        <dbReference type="ARBA" id="ARBA00023237"/>
    </source>
</evidence>
<dbReference type="PANTHER" id="PTHR30329">
    <property type="entry name" value="STATOR ELEMENT OF FLAGELLAR MOTOR COMPLEX"/>
    <property type="match status" value="1"/>
</dbReference>
<dbReference type="Proteomes" id="UP000002043">
    <property type="component" value="Chromosome"/>
</dbReference>
<organism evidence="6 7">
    <name type="scientific">Thermocrinis albus (strain DSM 14484 / JCM 11386 / HI 11/12)</name>
    <dbReference type="NCBI Taxonomy" id="638303"/>
    <lineage>
        <taxon>Bacteria</taxon>
        <taxon>Pseudomonadati</taxon>
        <taxon>Aquificota</taxon>
        <taxon>Aquificia</taxon>
        <taxon>Aquificales</taxon>
        <taxon>Aquificaceae</taxon>
        <taxon>Thermocrinis</taxon>
    </lineage>
</organism>
<comment type="subcellular location">
    <subcellularLocation>
        <location evidence="1">Cell outer membrane</location>
    </subcellularLocation>
</comment>
<reference evidence="7" key="1">
    <citation type="journal article" date="2010" name="Stand. Genomic Sci.">
        <title>Complete genome sequence of Thermocrinis albus type strain (HI 11/12T).</title>
        <authorList>
            <person name="Wirth R."/>
            <person name="Sikorski J."/>
            <person name="Brambilla E."/>
            <person name="Misra M."/>
            <person name="Lapidus A."/>
            <person name="Copeland A."/>
            <person name="Nolan M."/>
            <person name="Lucas S."/>
            <person name="Chen F."/>
            <person name="Tice H."/>
            <person name="Cheng J.F."/>
            <person name="Han C."/>
            <person name="Detter J.C."/>
            <person name="Tapia R."/>
            <person name="Bruce D."/>
            <person name="Goodwin L."/>
            <person name="Pitluck S."/>
            <person name="Pati A."/>
            <person name="Anderson I."/>
            <person name="Ivanova N."/>
            <person name="Mavromatis K."/>
            <person name="Mikhailova N."/>
            <person name="Chen A."/>
            <person name="Palaniappan K."/>
            <person name="Bilek Y."/>
            <person name="Hader T."/>
            <person name="Land M."/>
            <person name="Hauser L."/>
            <person name="Chang Y.J."/>
            <person name="Jeffries C.D."/>
            <person name="Tindall B.J."/>
            <person name="Rohde M."/>
            <person name="Goker M."/>
            <person name="Bristow J."/>
            <person name="Eisen J.A."/>
            <person name="Markowitz V."/>
            <person name="Hugenholtz P."/>
            <person name="Kyrpides N.C."/>
            <person name="Klenk H.P."/>
        </authorList>
    </citation>
    <scope>NUCLEOTIDE SEQUENCE [LARGE SCALE GENOMIC DNA]</scope>
    <source>
        <strain evidence="7">DSM 14484 / JCM 11386 / HI 11/12</strain>
    </source>
</reference>
<sequence length="335" mass="38088">MKIRGVLLSLLLVCFSQGQQGNLRTLDALSEVQRSIEQAFKEGSSTRDAYHYEKARAYRDISVTLASEMDSVGSKLFALKSMEAVSRAKEGQYNLDTLEPIRPKDLPPYIRVGDLEDITSALFTIRANKGIQCTPKELAYSEAYYEALSYQLKGEVSQPAITMRVYQNLVSYLTEAKRKLEVAKREGLECYVGKREVVKEEEPQESPISTGEKTVEREYLMVPARVHFEFNSYTIKKEYIPLLLEVARILKENPQIRVRIEGYTDNIGSKEYNEKLAFKRAKAVADFLKKQGVPQDKIEIAGFGKEGYIAPNTTPIGRFTNRRADFIVIEVPKEE</sequence>
<dbReference type="CDD" id="cd07185">
    <property type="entry name" value="OmpA_C-like"/>
    <property type="match status" value="1"/>
</dbReference>
<keyword evidence="7" id="KW-1185">Reference proteome</keyword>
<dbReference type="RefSeq" id="WP_012992538.1">
    <property type="nucleotide sequence ID" value="NC_013894.1"/>
</dbReference>
<gene>
    <name evidence="6" type="ordered locus">Thal_1503</name>
</gene>
<dbReference type="Pfam" id="PF00691">
    <property type="entry name" value="OmpA"/>
    <property type="match status" value="1"/>
</dbReference>
<dbReference type="InterPro" id="IPR006665">
    <property type="entry name" value="OmpA-like"/>
</dbReference>
<proteinExistence type="predicted"/>
<keyword evidence="2 4" id="KW-0472">Membrane</keyword>
<dbReference type="KEGG" id="tal:Thal_1503"/>
<dbReference type="PROSITE" id="PS51123">
    <property type="entry name" value="OMPA_2"/>
    <property type="match status" value="1"/>
</dbReference>
<dbReference type="InterPro" id="IPR036737">
    <property type="entry name" value="OmpA-like_sf"/>
</dbReference>
<dbReference type="EMBL" id="CP001931">
    <property type="protein sequence ID" value="ADC90132.1"/>
    <property type="molecule type" value="Genomic_DNA"/>
</dbReference>
<dbReference type="AlphaFoldDB" id="D3SN02"/>
<dbReference type="PANTHER" id="PTHR30329:SF21">
    <property type="entry name" value="LIPOPROTEIN YIAD-RELATED"/>
    <property type="match status" value="1"/>
</dbReference>
<evidence type="ECO:0000313" key="7">
    <source>
        <dbReference type="Proteomes" id="UP000002043"/>
    </source>
</evidence>
<dbReference type="eggNOG" id="COG2885">
    <property type="taxonomic scope" value="Bacteria"/>
</dbReference>
<keyword evidence="3" id="KW-0998">Cell outer membrane</keyword>
<dbReference type="InterPro" id="IPR006664">
    <property type="entry name" value="OMP_bac"/>
</dbReference>
<evidence type="ECO:0000259" key="5">
    <source>
        <dbReference type="PROSITE" id="PS51123"/>
    </source>
</evidence>
<evidence type="ECO:0000256" key="1">
    <source>
        <dbReference type="ARBA" id="ARBA00004442"/>
    </source>
</evidence>
<evidence type="ECO:0000256" key="4">
    <source>
        <dbReference type="PROSITE-ProRule" id="PRU00473"/>
    </source>
</evidence>